<reference evidence="2 3" key="2">
    <citation type="submission" date="2017-09" db="EMBL/GenBank/DDBJ databases">
        <title>Extensive intraspecific genome diversity in a model arbuscular mycorrhizal fungus.</title>
        <authorList>
            <person name="Chen E.C."/>
            <person name="Morin E."/>
            <person name="Beaudet D."/>
            <person name="Noel J."/>
            <person name="Ndikumana S."/>
            <person name="Charron P."/>
            <person name="St-Onge C."/>
            <person name="Giorgi J."/>
            <person name="Grigoriev I.V."/>
            <person name="Roux C."/>
            <person name="Martin F.M."/>
            <person name="Corradi N."/>
        </authorList>
    </citation>
    <scope>NUCLEOTIDE SEQUENCE [LARGE SCALE GENOMIC DNA]</scope>
    <source>
        <strain evidence="2 3">A5</strain>
    </source>
</reference>
<name>A0A2N0NTA4_9GLOM</name>
<gene>
    <name evidence="2" type="ORF">RhiirA5_466754</name>
</gene>
<evidence type="ECO:0000313" key="2">
    <source>
        <dbReference type="EMBL" id="PKB97804.1"/>
    </source>
</evidence>
<comment type="caution">
    <text evidence="2">The sequence shown here is derived from an EMBL/GenBank/DDBJ whole genome shotgun (WGS) entry which is preliminary data.</text>
</comment>
<protein>
    <recommendedName>
        <fullName evidence="4">Hatpase_c domain protein</fullName>
    </recommendedName>
</protein>
<dbReference type="VEuPathDB" id="FungiDB:RhiirA1_469558"/>
<accession>A0A2N0NTA4</accession>
<evidence type="ECO:0008006" key="4">
    <source>
        <dbReference type="Google" id="ProtNLM"/>
    </source>
</evidence>
<feature type="region of interest" description="Disordered" evidence="1">
    <location>
        <begin position="1154"/>
        <end position="1174"/>
    </location>
</feature>
<evidence type="ECO:0000256" key="1">
    <source>
        <dbReference type="SAM" id="MobiDB-lite"/>
    </source>
</evidence>
<sequence length="1500" mass="174886">MFLNNLRNNVRSNANEERVEINQRLLIDKILARNCFYYKIPFRVCSISRVDAEFWFKKFFYIFSYALFYNIMDINYLYIKNKDDAKSSSVQIKFESSDAYDKVIRILFKNNGYAFKQDDWNRLKRIAEGNPDEQKIGAFGVGFYSLFKICENPFVSSGGKGMDFSWHGNQLFTSFGPTGDDDKVWTTFFMDMRKPIEFPYVEKFAQFLANSLGFTENLREVSVHFNNTLVIQLSKKMQEPTAIKIASEFNKYSSQKMFHLTLVNVRNVQLYVKRLFVPTNFNVRQLRSTSYQTEEKNIFLRIASGNLDVNISNEFSAEMEETVKKKPPSKTSIQMIFTGFHEHNSDVSPVFKDLLPYPKQGKIYIGFSTDQTTGCSSNLAARVIPTMSRVLVDMANETLAKYNGEMLCLAGTLCRILYENEMNQIKQLYNEHDRTLFERRAAYALRHFTFYPSTPNEKIGKIAGSQFIDCLEQPLSILSTNGVRPISDIRMPNLEMMGFIKNVPKSKDTNLIRELNFQDVLSELNSRVLSEDEIIELLKWWICYKSNGSIINPLERAQFMQSARISNDNNVRSLNTFRHFLNSGIIPPEMDVPDNVFPYTIIKKLKDQKLKDHKLKIQEFSDQNLKKWFEWTELPLVNWARFVVTKPDLENNPEFSEKVHEILARNFKKMSRNDKIIITRLFEYKECIPTACGMKIPGKAYFENIKLFPDLPTIKFQNPSFVKNVMELLGVRKVVELELIFENQRNLDHMQLLKYFASNSSDLKADEIEILKEKPIWPKKSLTDNEPGEIRLVARDLHTPTPLHCEFGLPVISWNKGWSNGSEEGKFLIKLGLREYPTLEKILELAAPPTDLKIREKALKYFIDNFDKNYFNSYRSSPVVNIAFLPCSEPDVYAKPSECFINPECEIMNFKVIHQDLKFKVGKLGVCQDPNHEELLIRLKENPPKDKIDAEKIFEYLTSQQGKFTDHDWDILVDLEFIPVQNKIGPNIINYANPNNCFFNIQEEILNDFFNCIDFGNKANKFLKSCGVKDELTPINFAELLVRSSDKLWKLVQTIDNGVDKYMYFLRKIALDFKILADKSSLIEEMKKAPILIAIKKKYQDEEEINDSDLASAKDIFINDDMVYQQVFNPLTAPEDEILESMYKKLGCKSLKGSVKESSAPKGTTRETENSRQLQEKITERASLFYYEYPKDNIKKDENWLKKLKVREVDHIETKYTLGGNIKIKKNDTIILENNRMNPWILYITSNSSSLDISKHIAKNIYKVYKWKDIFCINTLLITPLSVLKKMGYPVSRILQQQKYQPSTAEIHKNLQDNLQKFVKSCNLNENINSDDSDNDSNQNDKSTNIKHHCAMPDYLLHCVGIMQKIKLHDTKDIQQSVILSQPYNASLSRFVSMLKELADVFELELNTINIFYSDDNTIAFNYDKTFFFNFKFYHELHDDECKIKPTINAMSYWYMTFCHELAHNFVKPHNYEHEHYFSSFAELYMSNFLAMVNRNMDAY</sequence>
<feature type="compositionally biased region" description="Basic and acidic residues" evidence="1">
    <location>
        <begin position="1164"/>
        <end position="1174"/>
    </location>
</feature>
<organism evidence="2 3">
    <name type="scientific">Rhizophagus irregularis</name>
    <dbReference type="NCBI Taxonomy" id="588596"/>
    <lineage>
        <taxon>Eukaryota</taxon>
        <taxon>Fungi</taxon>
        <taxon>Fungi incertae sedis</taxon>
        <taxon>Mucoromycota</taxon>
        <taxon>Glomeromycotina</taxon>
        <taxon>Glomeromycetes</taxon>
        <taxon>Glomerales</taxon>
        <taxon>Glomeraceae</taxon>
        <taxon>Rhizophagus</taxon>
    </lineage>
</organism>
<proteinExistence type="predicted"/>
<dbReference type="PANTHER" id="PTHR47839">
    <property type="entry name" value="DOMAIN PROTEIN, PUTATIVE (AFU_ORTHOLOGUE AFUA_6G04830)-RELATED"/>
    <property type="match status" value="1"/>
</dbReference>
<dbReference type="Proteomes" id="UP000232722">
    <property type="component" value="Unassembled WGS sequence"/>
</dbReference>
<reference evidence="2 3" key="1">
    <citation type="submission" date="2016-04" db="EMBL/GenBank/DDBJ databases">
        <title>Genome analyses suggest a sexual origin of heterokaryosis in a supposedly ancient asexual fungus.</title>
        <authorList>
            <person name="Ropars J."/>
            <person name="Sedzielewska K."/>
            <person name="Noel J."/>
            <person name="Charron P."/>
            <person name="Farinelli L."/>
            <person name="Marton T."/>
            <person name="Kruger M."/>
            <person name="Pelin A."/>
            <person name="Brachmann A."/>
            <person name="Corradi N."/>
        </authorList>
    </citation>
    <scope>NUCLEOTIDE SEQUENCE [LARGE SCALE GENOMIC DNA]</scope>
    <source>
        <strain evidence="2 3">A5</strain>
    </source>
</reference>
<dbReference type="SUPFAM" id="SSF55874">
    <property type="entry name" value="ATPase domain of HSP90 chaperone/DNA topoisomerase II/histidine kinase"/>
    <property type="match status" value="1"/>
</dbReference>
<dbReference type="Gene3D" id="3.30.565.10">
    <property type="entry name" value="Histidine kinase-like ATPase, C-terminal domain"/>
    <property type="match status" value="1"/>
</dbReference>
<dbReference type="InterPro" id="IPR036890">
    <property type="entry name" value="HATPase_C_sf"/>
</dbReference>
<evidence type="ECO:0000313" key="3">
    <source>
        <dbReference type="Proteomes" id="UP000232722"/>
    </source>
</evidence>
<dbReference type="EMBL" id="LLXJ01002977">
    <property type="protein sequence ID" value="PKB97804.1"/>
    <property type="molecule type" value="Genomic_DNA"/>
</dbReference>
<dbReference type="VEuPathDB" id="FungiDB:RhiirFUN_026641"/>
<dbReference type="PANTHER" id="PTHR47839:SF1">
    <property type="entry name" value="DOMAIN PROTEIN, PUTATIVE (AFU_ORTHOLOGUE AFUA_6G04830)-RELATED"/>
    <property type="match status" value="1"/>
</dbReference>
<dbReference type="VEuPathDB" id="FungiDB:RhiirFUN_026642"/>
<dbReference type="Pfam" id="PF12449">
    <property type="entry name" value="DUF3684"/>
    <property type="match status" value="1"/>
</dbReference>
<dbReference type="InterPro" id="IPR022155">
    <property type="entry name" value="DUF3684"/>
</dbReference>
<dbReference type="VEuPathDB" id="FungiDB:FUN_001300"/>
<dbReference type="VEuPathDB" id="FungiDB:RhiirFUN_026637"/>